<dbReference type="Gene3D" id="3.30.470.20">
    <property type="entry name" value="ATP-grasp fold, B domain"/>
    <property type="match status" value="1"/>
</dbReference>
<reference evidence="2 3" key="1">
    <citation type="submission" date="2020-08" db="EMBL/GenBank/DDBJ databases">
        <title>Genome public.</title>
        <authorList>
            <person name="Liu C."/>
            <person name="Sun Q."/>
        </authorList>
    </citation>
    <scope>NUCLEOTIDE SEQUENCE [LARGE SCALE GENOMIC DNA]</scope>
    <source>
        <strain evidence="2 3">BX2</strain>
    </source>
</reference>
<organism evidence="2 3">
    <name type="scientific">Parabacteroides segnis</name>
    <dbReference type="NCBI Taxonomy" id="2763058"/>
    <lineage>
        <taxon>Bacteria</taxon>
        <taxon>Pseudomonadati</taxon>
        <taxon>Bacteroidota</taxon>
        <taxon>Bacteroidia</taxon>
        <taxon>Bacteroidales</taxon>
        <taxon>Tannerellaceae</taxon>
        <taxon>Parabacteroides</taxon>
    </lineage>
</organism>
<protein>
    <recommendedName>
        <fullName evidence="1">ATP-grasp fold RimK-type domain-containing protein</fullName>
    </recommendedName>
</protein>
<accession>A0ABR7E1P6</accession>
<feature type="domain" description="ATP-grasp fold RimK-type" evidence="1">
    <location>
        <begin position="215"/>
        <end position="299"/>
    </location>
</feature>
<dbReference type="RefSeq" id="WP_186959638.1">
    <property type="nucleotide sequence ID" value="NZ_JACOOI010000012.1"/>
</dbReference>
<dbReference type="PANTHER" id="PTHR21621">
    <property type="entry name" value="RIBOSOMAL PROTEIN S6 MODIFICATION PROTEIN"/>
    <property type="match status" value="1"/>
</dbReference>
<dbReference type="InterPro" id="IPR013815">
    <property type="entry name" value="ATP_grasp_subdomain_1"/>
</dbReference>
<name>A0ABR7E1P6_9BACT</name>
<dbReference type="SUPFAM" id="SSF56059">
    <property type="entry name" value="Glutathione synthetase ATP-binding domain-like"/>
    <property type="match status" value="1"/>
</dbReference>
<dbReference type="InterPro" id="IPR013651">
    <property type="entry name" value="ATP-grasp_RimK-type"/>
</dbReference>
<dbReference type="Gene3D" id="3.30.1490.20">
    <property type="entry name" value="ATP-grasp fold, A domain"/>
    <property type="match status" value="1"/>
</dbReference>
<keyword evidence="3" id="KW-1185">Reference proteome</keyword>
<gene>
    <name evidence="2" type="ORF">H8S77_12380</name>
</gene>
<dbReference type="PANTHER" id="PTHR21621:SF0">
    <property type="entry name" value="BETA-CITRYLGLUTAMATE SYNTHASE B-RELATED"/>
    <property type="match status" value="1"/>
</dbReference>
<sequence>MKLAIHDSDSILNFNCIQYCKNNNIEYVLVDSYSSEIINFVKTEKVTHYFWHFHHILYEDILMARYLLFSLQKMGIKVYPNFNTSWYFDDKVAEKYILETVGAPVVPSWVFYSKKIALNWLRNETKYPLVAKLRRGAGSYNVILLRSYGEAKKYCDKMFSKGINPAPKIFADIKSKFIIANRSNNLISRLKKMPRFFKIMLKARRSFPNEMGYVYFQEFIPGASCDYRIVVVNDKAWGSMRKVRDNDFRASGAGQSYEDPSLIPVSLVKLAFEISDNLDSQSMSYDFVIDSEGYPHIVECSCFFGFDGGDGSFYWDRDLVLHYESFRLSDVILDKLLVD</sequence>
<evidence type="ECO:0000259" key="1">
    <source>
        <dbReference type="Pfam" id="PF08443"/>
    </source>
</evidence>
<evidence type="ECO:0000313" key="3">
    <source>
        <dbReference type="Proteomes" id="UP000644010"/>
    </source>
</evidence>
<proteinExistence type="predicted"/>
<dbReference type="Pfam" id="PF08443">
    <property type="entry name" value="RimK"/>
    <property type="match status" value="1"/>
</dbReference>
<evidence type="ECO:0000313" key="2">
    <source>
        <dbReference type="EMBL" id="MBC5643683.1"/>
    </source>
</evidence>
<dbReference type="EMBL" id="JACOOI010000012">
    <property type="protein sequence ID" value="MBC5643683.1"/>
    <property type="molecule type" value="Genomic_DNA"/>
</dbReference>
<comment type="caution">
    <text evidence="2">The sequence shown here is derived from an EMBL/GenBank/DDBJ whole genome shotgun (WGS) entry which is preliminary data.</text>
</comment>
<dbReference type="Proteomes" id="UP000644010">
    <property type="component" value="Unassembled WGS sequence"/>
</dbReference>